<dbReference type="InterPro" id="IPR000182">
    <property type="entry name" value="GNAT_dom"/>
</dbReference>
<dbReference type="Gene3D" id="3.40.630.30">
    <property type="match status" value="1"/>
</dbReference>
<dbReference type="InterPro" id="IPR016181">
    <property type="entry name" value="Acyl_CoA_acyltransferase"/>
</dbReference>
<keyword evidence="2" id="KW-0012">Acyltransferase</keyword>
<evidence type="ECO:0000256" key="1">
    <source>
        <dbReference type="ARBA" id="ARBA00022679"/>
    </source>
</evidence>
<evidence type="ECO:0000256" key="3">
    <source>
        <dbReference type="ARBA" id="ARBA00038502"/>
    </source>
</evidence>
<accession>A0ABU7LMZ9</accession>
<dbReference type="InterPro" id="IPR051531">
    <property type="entry name" value="N-acetyltransferase"/>
</dbReference>
<dbReference type="SUPFAM" id="SSF55729">
    <property type="entry name" value="Acyl-CoA N-acyltransferases (Nat)"/>
    <property type="match status" value="1"/>
</dbReference>
<dbReference type="GO" id="GO:0016740">
    <property type="term" value="F:transferase activity"/>
    <property type="evidence" value="ECO:0007669"/>
    <property type="project" value="UniProtKB-KW"/>
</dbReference>
<gene>
    <name evidence="5" type="ORF">V0U79_02920</name>
</gene>
<dbReference type="EMBL" id="JAZDRP010000002">
    <property type="protein sequence ID" value="MEE2525303.1"/>
    <property type="molecule type" value="Genomic_DNA"/>
</dbReference>
<organism evidence="5 6">
    <name type="scientific">Hyphobacterium lacteum</name>
    <dbReference type="NCBI Taxonomy" id="3116575"/>
    <lineage>
        <taxon>Bacteria</taxon>
        <taxon>Pseudomonadati</taxon>
        <taxon>Pseudomonadota</taxon>
        <taxon>Alphaproteobacteria</taxon>
        <taxon>Maricaulales</taxon>
        <taxon>Maricaulaceae</taxon>
        <taxon>Hyphobacterium</taxon>
    </lineage>
</organism>
<protein>
    <submittedName>
        <fullName evidence="5">GNAT family protein</fullName>
        <ecNumber evidence="5">2.-.-.-</ecNumber>
    </submittedName>
</protein>
<proteinExistence type="inferred from homology"/>
<evidence type="ECO:0000259" key="4">
    <source>
        <dbReference type="PROSITE" id="PS51186"/>
    </source>
</evidence>
<name>A0ABU7LMZ9_9PROT</name>
<evidence type="ECO:0000313" key="6">
    <source>
        <dbReference type="Proteomes" id="UP001354971"/>
    </source>
</evidence>
<keyword evidence="1 5" id="KW-0808">Transferase</keyword>
<sequence length="193" mass="22391">MALWREEYSPIELETRDLVLRAPRADDYEAWAKLRAASRRNTEPWEPAWTEDELTRTAYRGRLRRYDLDWKDGRGAPFFIIRKEGQILIGACNLNNIRRGVMQSADIGYWIGTPYVRKGYARQAIRRVLAFAFNELALNRVEAAVQPQNAASRKLLEDIGFQYEGCARGLLKIAGEWRDHDRLSYLARDRGDG</sequence>
<dbReference type="Pfam" id="PF13302">
    <property type="entry name" value="Acetyltransf_3"/>
    <property type="match status" value="1"/>
</dbReference>
<dbReference type="PROSITE" id="PS51186">
    <property type="entry name" value="GNAT"/>
    <property type="match status" value="1"/>
</dbReference>
<dbReference type="PANTHER" id="PTHR43792">
    <property type="entry name" value="GNAT FAMILY, PUTATIVE (AFU_ORTHOLOGUE AFUA_3G00765)-RELATED-RELATED"/>
    <property type="match status" value="1"/>
</dbReference>
<dbReference type="EC" id="2.-.-.-" evidence="5"/>
<dbReference type="PANTHER" id="PTHR43792:SF8">
    <property type="entry name" value="[RIBOSOMAL PROTEIN US5]-ALANINE N-ACETYLTRANSFERASE"/>
    <property type="match status" value="1"/>
</dbReference>
<evidence type="ECO:0000256" key="2">
    <source>
        <dbReference type="ARBA" id="ARBA00023315"/>
    </source>
</evidence>
<feature type="domain" description="N-acetyltransferase" evidence="4">
    <location>
        <begin position="18"/>
        <end position="188"/>
    </location>
</feature>
<comment type="caution">
    <text evidence="5">The sequence shown here is derived from an EMBL/GenBank/DDBJ whole genome shotgun (WGS) entry which is preliminary data.</text>
</comment>
<dbReference type="RefSeq" id="WP_330197966.1">
    <property type="nucleotide sequence ID" value="NZ_JAZDRP010000002.1"/>
</dbReference>
<keyword evidence="6" id="KW-1185">Reference proteome</keyword>
<evidence type="ECO:0000313" key="5">
    <source>
        <dbReference type="EMBL" id="MEE2525303.1"/>
    </source>
</evidence>
<dbReference type="Proteomes" id="UP001354971">
    <property type="component" value="Unassembled WGS sequence"/>
</dbReference>
<reference evidence="5 6" key="1">
    <citation type="submission" date="2024-01" db="EMBL/GenBank/DDBJ databases">
        <title>Hyphobacterium bacterium isolated from marine sediment.</title>
        <authorList>
            <person name="Zhao S."/>
        </authorList>
    </citation>
    <scope>NUCLEOTIDE SEQUENCE [LARGE SCALE GENOMIC DNA]</scope>
    <source>
        <strain evidence="6">HN65</strain>
    </source>
</reference>
<comment type="similarity">
    <text evidence="3">Belongs to the acetyltransferase family. RimJ subfamily.</text>
</comment>